<evidence type="ECO:0000313" key="2">
    <source>
        <dbReference type="EMBL" id="PDW02730.1"/>
    </source>
</evidence>
<feature type="domain" description="AB hydrolase-1" evidence="1">
    <location>
        <begin position="42"/>
        <end position="283"/>
    </location>
</feature>
<name>A0A2A6RIQ9_9CHLR</name>
<dbReference type="PANTHER" id="PTHR46438:SF2">
    <property type="entry name" value="ALPHA_BETA-HYDROLASES SUPERFAMILY PROTEIN"/>
    <property type="match status" value="1"/>
</dbReference>
<dbReference type="EMBL" id="NQWI01000054">
    <property type="protein sequence ID" value="PDW02730.1"/>
    <property type="molecule type" value="Genomic_DNA"/>
</dbReference>
<keyword evidence="2" id="KW-0378">Hydrolase</keyword>
<sequence>MSSLFRKYASVNLLPLLPVTPNFLTWRGHRIAHYQAGTGRPVLLIHSINAAASAFEMRGPFDHLGEGFAIHAIDLLGYGNSDRPDRRYWAEDYISQIELALETIGQPTVIIASSLGAAYAVAASVRKPELVSALILACPVGMGKLTEPPGAIANGFYNALRGNAGAKLFERLTTMGSIGYFLRSDAYHNPASVTYLTQEAFYQACRRPGAHYAPICFLTRQLNCDIRTVFPRITQPTMIIWGRYARTTPLRSADAFLAANPRAHLEVIDHAAMLVQDECPTDFSEICRNWIASL</sequence>
<organism evidence="2 3">
    <name type="scientific">Candidatus Viridilinea mediisalina</name>
    <dbReference type="NCBI Taxonomy" id="2024553"/>
    <lineage>
        <taxon>Bacteria</taxon>
        <taxon>Bacillati</taxon>
        <taxon>Chloroflexota</taxon>
        <taxon>Chloroflexia</taxon>
        <taxon>Chloroflexales</taxon>
        <taxon>Chloroflexineae</taxon>
        <taxon>Oscillochloridaceae</taxon>
        <taxon>Candidatus Viridilinea</taxon>
    </lineage>
</organism>
<reference evidence="3" key="1">
    <citation type="submission" date="2017-08" db="EMBL/GenBank/DDBJ databases">
        <authorList>
            <person name="Grouzdev D.S."/>
            <person name="Gaisin V.A."/>
            <person name="Rysina M.S."/>
            <person name="Gorlenko V.M."/>
        </authorList>
    </citation>
    <scope>NUCLEOTIDE SEQUENCE [LARGE SCALE GENOMIC DNA]</scope>
    <source>
        <strain evidence="3">Kir15-3F</strain>
    </source>
</reference>
<evidence type="ECO:0000259" key="1">
    <source>
        <dbReference type="Pfam" id="PF12697"/>
    </source>
</evidence>
<dbReference type="InterPro" id="IPR029058">
    <property type="entry name" value="AB_hydrolase_fold"/>
</dbReference>
<dbReference type="PANTHER" id="PTHR46438">
    <property type="entry name" value="ALPHA/BETA-HYDROLASES SUPERFAMILY PROTEIN"/>
    <property type="match status" value="1"/>
</dbReference>
<dbReference type="Proteomes" id="UP000220527">
    <property type="component" value="Unassembled WGS sequence"/>
</dbReference>
<evidence type="ECO:0000313" key="3">
    <source>
        <dbReference type="Proteomes" id="UP000220527"/>
    </source>
</evidence>
<keyword evidence="3" id="KW-1185">Reference proteome</keyword>
<dbReference type="Pfam" id="PF12697">
    <property type="entry name" value="Abhydrolase_6"/>
    <property type="match status" value="1"/>
</dbReference>
<dbReference type="GO" id="GO:0016787">
    <property type="term" value="F:hydrolase activity"/>
    <property type="evidence" value="ECO:0007669"/>
    <property type="project" value="UniProtKB-KW"/>
</dbReference>
<dbReference type="OrthoDB" id="9808398at2"/>
<dbReference type="PRINTS" id="PR00111">
    <property type="entry name" value="ABHYDROLASE"/>
</dbReference>
<gene>
    <name evidence="2" type="ORF">CJ255_12545</name>
</gene>
<dbReference type="AlphaFoldDB" id="A0A2A6RIQ9"/>
<dbReference type="InterPro" id="IPR000073">
    <property type="entry name" value="AB_hydrolase_1"/>
</dbReference>
<comment type="caution">
    <text evidence="2">The sequence shown here is derived from an EMBL/GenBank/DDBJ whole genome shotgun (WGS) entry which is preliminary data.</text>
</comment>
<accession>A0A2A6RIQ9</accession>
<dbReference type="SUPFAM" id="SSF53474">
    <property type="entry name" value="alpha/beta-Hydrolases"/>
    <property type="match status" value="1"/>
</dbReference>
<dbReference type="Gene3D" id="3.40.50.1820">
    <property type="entry name" value="alpha/beta hydrolase"/>
    <property type="match status" value="1"/>
</dbReference>
<protein>
    <submittedName>
        <fullName evidence="2">Alpha/beta hydrolase</fullName>
    </submittedName>
</protein>
<proteinExistence type="predicted"/>